<dbReference type="GO" id="GO:0006260">
    <property type="term" value="P:DNA replication"/>
    <property type="evidence" value="ECO:0007669"/>
    <property type="project" value="InterPro"/>
</dbReference>
<name>A0A0V8M4A3_9CHLR</name>
<dbReference type="EMBL" id="JGYD01000011">
    <property type="protein sequence ID" value="KSV18500.1"/>
    <property type="molecule type" value="Genomic_DNA"/>
</dbReference>
<protein>
    <recommendedName>
        <fullName evidence="3">Single-stranded DNA-binding protein</fullName>
    </recommendedName>
</protein>
<gene>
    <name evidence="4" type="ORF">DA01_03450</name>
</gene>
<dbReference type="InterPro" id="IPR011344">
    <property type="entry name" value="ssDNA-bd"/>
</dbReference>
<dbReference type="SUPFAM" id="SSF50249">
    <property type="entry name" value="Nucleic acid-binding proteins"/>
    <property type="match status" value="1"/>
</dbReference>
<sequence length="130" mass="15105">MDPKYERKSYCEMKIHRARVTKEPVMTYTPTGKAVTRFSVSYGGYWDKEKKEETVASTWKNIKCWGTLAENSYKELKKGQFVYLEGIEETSEYKGKKYDSLTAEDIQIELDTGERQLLAESNNKEKAGKH</sequence>
<organism evidence="4 5">
    <name type="scientific">Dehalococcoides mccartyi</name>
    <dbReference type="NCBI Taxonomy" id="61435"/>
    <lineage>
        <taxon>Bacteria</taxon>
        <taxon>Bacillati</taxon>
        <taxon>Chloroflexota</taxon>
        <taxon>Dehalococcoidia</taxon>
        <taxon>Dehalococcoidales</taxon>
        <taxon>Dehalococcoidaceae</taxon>
        <taxon>Dehalococcoides</taxon>
    </lineage>
</organism>
<dbReference type="Gene3D" id="2.40.50.140">
    <property type="entry name" value="Nucleic acid-binding proteins"/>
    <property type="match status" value="1"/>
</dbReference>
<dbReference type="InterPro" id="IPR012340">
    <property type="entry name" value="NA-bd_OB-fold"/>
</dbReference>
<dbReference type="InterPro" id="IPR000424">
    <property type="entry name" value="Primosome_PriB/ssb"/>
</dbReference>
<evidence type="ECO:0000313" key="4">
    <source>
        <dbReference type="EMBL" id="KSV18500.1"/>
    </source>
</evidence>
<dbReference type="PANTHER" id="PTHR10302">
    <property type="entry name" value="SINGLE-STRANDED DNA-BINDING PROTEIN"/>
    <property type="match status" value="1"/>
</dbReference>
<dbReference type="RefSeq" id="WP_058292397.1">
    <property type="nucleotide sequence ID" value="NZ_JGYD01000011.1"/>
</dbReference>
<dbReference type="GO" id="GO:0003697">
    <property type="term" value="F:single-stranded DNA binding"/>
    <property type="evidence" value="ECO:0007669"/>
    <property type="project" value="InterPro"/>
</dbReference>
<accession>A0A0V8M4A3</accession>
<evidence type="ECO:0000256" key="3">
    <source>
        <dbReference type="RuleBase" id="RU000524"/>
    </source>
</evidence>
<dbReference type="AlphaFoldDB" id="A0A0V8M4A3"/>
<evidence type="ECO:0000313" key="5">
    <source>
        <dbReference type="Proteomes" id="UP000053577"/>
    </source>
</evidence>
<comment type="caution">
    <text evidence="4">The sequence shown here is derived from an EMBL/GenBank/DDBJ whole genome shotgun (WGS) entry which is preliminary data.</text>
</comment>
<dbReference type="PANTHER" id="PTHR10302:SF0">
    <property type="entry name" value="SINGLE-STRANDED DNA-BINDING PROTEIN, MITOCHONDRIAL"/>
    <property type="match status" value="1"/>
</dbReference>
<reference evidence="4 5" key="1">
    <citation type="journal article" date="2015" name="Sci. Rep.">
        <title>A comparative genomics and reductive dehalogenase gene transcription study of two chloroethene-respiring bacteria, Dehalococcoides mccartyi strains MB and 11a.</title>
        <authorList>
            <person name="Low A."/>
            <person name="Shen Z."/>
            <person name="Cheng D."/>
            <person name="Rogers M.J."/>
            <person name="Lee P.K."/>
            <person name="He J."/>
        </authorList>
    </citation>
    <scope>NUCLEOTIDE SEQUENCE [LARGE SCALE GENOMIC DNA]</scope>
    <source>
        <strain evidence="4 5">MB</strain>
    </source>
</reference>
<dbReference type="NCBIfam" id="TIGR00621">
    <property type="entry name" value="ssb"/>
    <property type="match status" value="1"/>
</dbReference>
<dbReference type="PATRIC" id="fig|61435.5.peg.692"/>
<dbReference type="PROSITE" id="PS50935">
    <property type="entry name" value="SSB"/>
    <property type="match status" value="1"/>
</dbReference>
<keyword evidence="1 2" id="KW-0238">DNA-binding</keyword>
<dbReference type="GO" id="GO:0009295">
    <property type="term" value="C:nucleoid"/>
    <property type="evidence" value="ECO:0007669"/>
    <property type="project" value="TreeGrafter"/>
</dbReference>
<dbReference type="Proteomes" id="UP000053577">
    <property type="component" value="Unassembled WGS sequence"/>
</dbReference>
<evidence type="ECO:0000256" key="1">
    <source>
        <dbReference type="ARBA" id="ARBA00023125"/>
    </source>
</evidence>
<dbReference type="Pfam" id="PF00436">
    <property type="entry name" value="SSB"/>
    <property type="match status" value="1"/>
</dbReference>
<dbReference type="CDD" id="cd04496">
    <property type="entry name" value="SSB_OBF"/>
    <property type="match status" value="1"/>
</dbReference>
<proteinExistence type="predicted"/>
<evidence type="ECO:0000256" key="2">
    <source>
        <dbReference type="PROSITE-ProRule" id="PRU00252"/>
    </source>
</evidence>